<protein>
    <submittedName>
        <fullName evidence="2">Uncharacterized protein</fullName>
    </submittedName>
</protein>
<dbReference type="Proteomes" id="UP000027265">
    <property type="component" value="Unassembled WGS sequence"/>
</dbReference>
<organism evidence="2 3">
    <name type="scientific">Jaapia argillacea MUCL 33604</name>
    <dbReference type="NCBI Taxonomy" id="933084"/>
    <lineage>
        <taxon>Eukaryota</taxon>
        <taxon>Fungi</taxon>
        <taxon>Dikarya</taxon>
        <taxon>Basidiomycota</taxon>
        <taxon>Agaricomycotina</taxon>
        <taxon>Agaricomycetes</taxon>
        <taxon>Agaricomycetidae</taxon>
        <taxon>Jaapiales</taxon>
        <taxon>Jaapiaceae</taxon>
        <taxon>Jaapia</taxon>
    </lineage>
</organism>
<proteinExistence type="predicted"/>
<name>A0A067Q3K6_9AGAM</name>
<dbReference type="HOGENOM" id="CLU_1305028_0_0_1"/>
<dbReference type="InParanoid" id="A0A067Q3K6"/>
<gene>
    <name evidence="2" type="ORF">JAAARDRAFT_256096</name>
</gene>
<accession>A0A067Q3K6</accession>
<evidence type="ECO:0000256" key="1">
    <source>
        <dbReference type="SAM" id="MobiDB-lite"/>
    </source>
</evidence>
<feature type="compositionally biased region" description="Low complexity" evidence="1">
    <location>
        <begin position="27"/>
        <end position="43"/>
    </location>
</feature>
<feature type="region of interest" description="Disordered" evidence="1">
    <location>
        <begin position="22"/>
        <end position="45"/>
    </location>
</feature>
<reference evidence="3" key="1">
    <citation type="journal article" date="2014" name="Proc. Natl. Acad. Sci. U.S.A.">
        <title>Extensive sampling of basidiomycete genomes demonstrates inadequacy of the white-rot/brown-rot paradigm for wood decay fungi.</title>
        <authorList>
            <person name="Riley R."/>
            <person name="Salamov A.A."/>
            <person name="Brown D.W."/>
            <person name="Nagy L.G."/>
            <person name="Floudas D."/>
            <person name="Held B.W."/>
            <person name="Levasseur A."/>
            <person name="Lombard V."/>
            <person name="Morin E."/>
            <person name="Otillar R."/>
            <person name="Lindquist E.A."/>
            <person name="Sun H."/>
            <person name="LaButti K.M."/>
            <person name="Schmutz J."/>
            <person name="Jabbour D."/>
            <person name="Luo H."/>
            <person name="Baker S.E."/>
            <person name="Pisabarro A.G."/>
            <person name="Walton J.D."/>
            <person name="Blanchette R.A."/>
            <person name="Henrissat B."/>
            <person name="Martin F."/>
            <person name="Cullen D."/>
            <person name="Hibbett D.S."/>
            <person name="Grigoriev I.V."/>
        </authorList>
    </citation>
    <scope>NUCLEOTIDE SEQUENCE [LARGE SCALE GENOMIC DNA]</scope>
    <source>
        <strain evidence="3">MUCL 33604</strain>
    </source>
</reference>
<dbReference type="AlphaFoldDB" id="A0A067Q3K6"/>
<evidence type="ECO:0000313" key="2">
    <source>
        <dbReference type="EMBL" id="KDQ58067.1"/>
    </source>
</evidence>
<dbReference type="EMBL" id="KL197718">
    <property type="protein sequence ID" value="KDQ58067.1"/>
    <property type="molecule type" value="Genomic_DNA"/>
</dbReference>
<sequence length="211" mass="23339">MEDRSSFLSLTGHKLLGRIESMESRVESLPPEQLSSPLSSDPEIPFSSEAAARGTSLVDAPMVSFSERDNIMSSGKETVFFSEGPVHDEPMAFNEEEMPFFSEAAVREVVTRDRELPEDALSEADVRKPHIEHTPLITDFLSHLEVSLSPKALGYLRQFTYRAPRYYCCLAILALKTVLTQISGEGNTGTSSSRSIGTASITHRILSDRMP</sequence>
<evidence type="ECO:0000313" key="3">
    <source>
        <dbReference type="Proteomes" id="UP000027265"/>
    </source>
</evidence>
<keyword evidence="3" id="KW-1185">Reference proteome</keyword>